<keyword evidence="4" id="KW-1185">Reference proteome</keyword>
<organism evidence="3 4">
    <name type="scientific">Elaphomyces granulatus</name>
    <dbReference type="NCBI Taxonomy" id="519963"/>
    <lineage>
        <taxon>Eukaryota</taxon>
        <taxon>Fungi</taxon>
        <taxon>Dikarya</taxon>
        <taxon>Ascomycota</taxon>
        <taxon>Pezizomycotina</taxon>
        <taxon>Eurotiomycetes</taxon>
        <taxon>Eurotiomycetidae</taxon>
        <taxon>Eurotiales</taxon>
        <taxon>Elaphomycetaceae</taxon>
        <taxon>Elaphomyces</taxon>
    </lineage>
</organism>
<proteinExistence type="predicted"/>
<keyword evidence="1" id="KW-0472">Membrane</keyword>
<dbReference type="Proteomes" id="UP000243515">
    <property type="component" value="Unassembled WGS sequence"/>
</dbReference>
<evidence type="ECO:0000313" key="3">
    <source>
        <dbReference type="EMBL" id="OXV12074.1"/>
    </source>
</evidence>
<feature type="domain" description="CorA-like transporter" evidence="2">
    <location>
        <begin position="18"/>
        <end position="301"/>
    </location>
</feature>
<feature type="transmembrane region" description="Helical" evidence="1">
    <location>
        <begin position="474"/>
        <end position="496"/>
    </location>
</feature>
<keyword evidence="1" id="KW-1133">Transmembrane helix</keyword>
<accession>A0A232M704</accession>
<evidence type="ECO:0000313" key="4">
    <source>
        <dbReference type="Proteomes" id="UP000243515"/>
    </source>
</evidence>
<reference evidence="3 4" key="1">
    <citation type="journal article" date="2015" name="Environ. Microbiol.">
        <title>Metagenome sequence of Elaphomyces granulatus from sporocarp tissue reveals Ascomycota ectomycorrhizal fingerprints of genome expansion and a Proteobacteria-rich microbiome.</title>
        <authorList>
            <person name="Quandt C.A."/>
            <person name="Kohler A."/>
            <person name="Hesse C.N."/>
            <person name="Sharpton T.J."/>
            <person name="Martin F."/>
            <person name="Spatafora J.W."/>
        </authorList>
    </citation>
    <scope>NUCLEOTIDE SEQUENCE [LARGE SCALE GENOMIC DNA]</scope>
    <source>
        <strain evidence="3 4">OSC145934</strain>
    </source>
</reference>
<dbReference type="Pfam" id="PF26616">
    <property type="entry name" value="CorA-like"/>
    <property type="match status" value="1"/>
</dbReference>
<gene>
    <name evidence="3" type="ORF">Egran_00165</name>
</gene>
<sequence>MNYLFQQPLTMSEAEFNRSCLKFEDYPRNLIYRPSSDTTLKSFADRLRDASPELLCEEDKALVPYCDLRSDLTCFDKGQILDDAKLQQRLGLQTGAALSMTGTFFSKPDPRCRFVFITANSDSRSTLKITRKMLNRLLTYHQVMPNFLDFLSVFGVQEKPRDIRFSSFRGQDLTSKFSRALAIWSLGRSGKHYQMCYNLKSVNLIQPGTWSIRQAAIHHQFDSKSGNSLWIFAQGHWDIKDRISVMLGSKKRPEDCDFSSVANCLRSSLAVHLLMCEWSMENWRQYLQHLEDNVEKETDSALYEPKKLFDLLQVQRSEEKANNVIMMLEANTEVLQSLEAFYKRLDKNEDFSTVEEVKFDLASFQARLHDMISDSKLQITRARLLVQITSNRKALVQQHLRTRATDRMEKLSVSMYNFTTMAQRDTTAMYVIAFITLIYLPATFVSTFFSTDVIKYQGQVEGSGVFSNTAMARWIQVTLPLTALTGLLMGTGIWIADRKRRKEMQKLKDEDITTSV</sequence>
<evidence type="ECO:0000256" key="1">
    <source>
        <dbReference type="SAM" id="Phobius"/>
    </source>
</evidence>
<dbReference type="AlphaFoldDB" id="A0A232M704"/>
<feature type="transmembrane region" description="Helical" evidence="1">
    <location>
        <begin position="428"/>
        <end position="449"/>
    </location>
</feature>
<dbReference type="InterPro" id="IPR058257">
    <property type="entry name" value="CorA-like_dom"/>
</dbReference>
<evidence type="ECO:0000259" key="2">
    <source>
        <dbReference type="Pfam" id="PF26616"/>
    </source>
</evidence>
<name>A0A232M704_9EURO</name>
<protein>
    <recommendedName>
        <fullName evidence="2">CorA-like transporter domain-containing protein</fullName>
    </recommendedName>
</protein>
<comment type="caution">
    <text evidence="3">The sequence shown here is derived from an EMBL/GenBank/DDBJ whole genome shotgun (WGS) entry which is preliminary data.</text>
</comment>
<dbReference type="OrthoDB" id="5396681at2759"/>
<keyword evidence="1" id="KW-0812">Transmembrane</keyword>
<dbReference type="EMBL" id="NPHW01002147">
    <property type="protein sequence ID" value="OXV12074.1"/>
    <property type="molecule type" value="Genomic_DNA"/>
</dbReference>
<dbReference type="Gene3D" id="1.20.58.340">
    <property type="entry name" value="Magnesium transport protein CorA, transmembrane region"/>
    <property type="match status" value="1"/>
</dbReference>